<name>A0A4P1RH43_LUPAN</name>
<reference evidence="1 2" key="1">
    <citation type="journal article" date="2017" name="Plant Biotechnol. J.">
        <title>A comprehensive draft genome sequence for lupin (Lupinus angustifolius), an emerging health food: insights into plant-microbe interactions and legume evolution.</title>
        <authorList>
            <person name="Hane J.K."/>
            <person name="Ming Y."/>
            <person name="Kamphuis L.G."/>
            <person name="Nelson M.N."/>
            <person name="Garg G."/>
            <person name="Atkins C.A."/>
            <person name="Bayer P.E."/>
            <person name="Bravo A."/>
            <person name="Bringans S."/>
            <person name="Cannon S."/>
            <person name="Edwards D."/>
            <person name="Foley R."/>
            <person name="Gao L.L."/>
            <person name="Harrison M.J."/>
            <person name="Huang W."/>
            <person name="Hurgobin B."/>
            <person name="Li S."/>
            <person name="Liu C.W."/>
            <person name="McGrath A."/>
            <person name="Morahan G."/>
            <person name="Murray J."/>
            <person name="Weller J."/>
            <person name="Jian J."/>
            <person name="Singh K.B."/>
        </authorList>
    </citation>
    <scope>NUCLEOTIDE SEQUENCE [LARGE SCALE GENOMIC DNA]</scope>
    <source>
        <strain evidence="2">cv. Tanjil</strain>
        <tissue evidence="1">Whole plant</tissue>
    </source>
</reference>
<organism evidence="1 2">
    <name type="scientific">Lupinus angustifolius</name>
    <name type="common">Narrow-leaved blue lupine</name>
    <dbReference type="NCBI Taxonomy" id="3871"/>
    <lineage>
        <taxon>Eukaryota</taxon>
        <taxon>Viridiplantae</taxon>
        <taxon>Streptophyta</taxon>
        <taxon>Embryophyta</taxon>
        <taxon>Tracheophyta</taxon>
        <taxon>Spermatophyta</taxon>
        <taxon>Magnoliopsida</taxon>
        <taxon>eudicotyledons</taxon>
        <taxon>Gunneridae</taxon>
        <taxon>Pentapetalae</taxon>
        <taxon>rosids</taxon>
        <taxon>fabids</taxon>
        <taxon>Fabales</taxon>
        <taxon>Fabaceae</taxon>
        <taxon>Papilionoideae</taxon>
        <taxon>50 kb inversion clade</taxon>
        <taxon>genistoids sensu lato</taxon>
        <taxon>core genistoids</taxon>
        <taxon>Genisteae</taxon>
        <taxon>Lupinus</taxon>
    </lineage>
</organism>
<dbReference type="EMBL" id="CM007366">
    <property type="protein sequence ID" value="OIW10625.1"/>
    <property type="molecule type" value="Genomic_DNA"/>
</dbReference>
<dbReference type="Gramene" id="OIW10625">
    <property type="protein sequence ID" value="OIW10625"/>
    <property type="gene ID" value="TanjilG_15997"/>
</dbReference>
<evidence type="ECO:0000313" key="1">
    <source>
        <dbReference type="EMBL" id="OIW10625.1"/>
    </source>
</evidence>
<dbReference type="Proteomes" id="UP000188354">
    <property type="component" value="Chromosome LG06"/>
</dbReference>
<gene>
    <name evidence="1" type="ORF">TanjilG_15997</name>
</gene>
<evidence type="ECO:0000313" key="2">
    <source>
        <dbReference type="Proteomes" id="UP000188354"/>
    </source>
</evidence>
<accession>A0A4P1RH43</accession>
<sequence>MVPIAVSFGILNSKAACSINVIYGCYSCYHMHQLCLIRWSHYSNVGQASYFCNIKCPMICWSISTNQTSSDDKSDSSPDHIHVAGNVKICNRKG</sequence>
<protein>
    <submittedName>
        <fullName evidence="1">Uncharacterized protein</fullName>
    </submittedName>
</protein>
<proteinExistence type="predicted"/>
<keyword evidence="2" id="KW-1185">Reference proteome</keyword>
<dbReference type="AlphaFoldDB" id="A0A4P1RH43"/>